<dbReference type="SUPFAM" id="SSF50965">
    <property type="entry name" value="Galactose oxidase, central domain"/>
    <property type="match status" value="1"/>
</dbReference>
<dbReference type="InterPro" id="IPR006527">
    <property type="entry name" value="F-box-assoc_dom_typ1"/>
</dbReference>
<evidence type="ECO:0000313" key="2">
    <source>
        <dbReference type="EMBL" id="OAP18295.1"/>
    </source>
</evidence>
<dbReference type="EMBL" id="LUHQ01000001">
    <property type="protein sequence ID" value="OAP18295.1"/>
    <property type="molecule type" value="Genomic_DNA"/>
</dbReference>
<gene>
    <name evidence="2" type="ordered locus">AXX17_At1g14890</name>
</gene>
<dbReference type="SUPFAM" id="SSF81383">
    <property type="entry name" value="F-box domain"/>
    <property type="match status" value="1"/>
</dbReference>
<proteinExistence type="predicted"/>
<dbReference type="ExpressionAtlas" id="A0A178WL54">
    <property type="expression patterns" value="baseline and differential"/>
</dbReference>
<name>A0A178WL54_ARATH</name>
<dbReference type="CDD" id="cd22157">
    <property type="entry name" value="F-box_AtFBW1-like"/>
    <property type="match status" value="1"/>
</dbReference>
<feature type="domain" description="F-box" evidence="1">
    <location>
        <begin position="1"/>
        <end position="43"/>
    </location>
</feature>
<dbReference type="InterPro" id="IPR017451">
    <property type="entry name" value="F-box-assoc_interact_dom"/>
</dbReference>
<protein>
    <recommendedName>
        <fullName evidence="1">F-box domain-containing protein</fullName>
    </recommendedName>
</protein>
<dbReference type="PANTHER" id="PTHR31672:SF13">
    <property type="entry name" value="F-BOX PROTEIN CPR30-LIKE"/>
    <property type="match status" value="1"/>
</dbReference>
<dbReference type="SMART" id="SM00256">
    <property type="entry name" value="FBOX"/>
    <property type="match status" value="1"/>
</dbReference>
<sequence length="303" mass="34577">MQLLPHDTVEDILERVPVKSLLRFKSACKQWKLTIESQYFQAKQLICSAGGKDLNLVLVSEVPSTLVLPHHVTADSPPLKTNVLLISSERYHIYQLFHNSCDGLVCLFDYQTLNNIVYNPATRWHRRFPVSSTNTCRYINPSSPYRINTSSSRGHALYVDGSLYWLTGKKEIKVLALDLHTETFQVISKAPFAEADHRNIITRSLNNRLCLSVSKPLQQMIIWSFNSENKTWEQIYSIVNRSVTQSLPVAILEKNKLLCCPRSNSRQLMIYDIKTKSVDSVSIGTYRCGDSVFCYVESLISIL</sequence>
<dbReference type="PANTHER" id="PTHR31672">
    <property type="entry name" value="BNACNNG10540D PROTEIN"/>
    <property type="match status" value="1"/>
</dbReference>
<dbReference type="Proteomes" id="UP000078284">
    <property type="component" value="Chromosome 1"/>
</dbReference>
<organism evidence="2 3">
    <name type="scientific">Arabidopsis thaliana</name>
    <name type="common">Mouse-ear cress</name>
    <dbReference type="NCBI Taxonomy" id="3702"/>
    <lineage>
        <taxon>Eukaryota</taxon>
        <taxon>Viridiplantae</taxon>
        <taxon>Streptophyta</taxon>
        <taxon>Embryophyta</taxon>
        <taxon>Tracheophyta</taxon>
        <taxon>Spermatophyta</taxon>
        <taxon>Magnoliopsida</taxon>
        <taxon>eudicotyledons</taxon>
        <taxon>Gunneridae</taxon>
        <taxon>Pentapetalae</taxon>
        <taxon>rosids</taxon>
        <taxon>malvids</taxon>
        <taxon>Brassicales</taxon>
        <taxon>Brassicaceae</taxon>
        <taxon>Camelineae</taxon>
        <taxon>Arabidopsis</taxon>
    </lineage>
</organism>
<evidence type="ECO:0000313" key="3">
    <source>
        <dbReference type="Proteomes" id="UP000078284"/>
    </source>
</evidence>
<dbReference type="AlphaFoldDB" id="A0A178WL54"/>
<dbReference type="InterPro" id="IPR001810">
    <property type="entry name" value="F-box_dom"/>
</dbReference>
<dbReference type="PROSITE" id="PS50181">
    <property type="entry name" value="FBOX"/>
    <property type="match status" value="1"/>
</dbReference>
<dbReference type="Pfam" id="PF07734">
    <property type="entry name" value="FBA_1"/>
    <property type="match status" value="1"/>
</dbReference>
<dbReference type="InterPro" id="IPR036047">
    <property type="entry name" value="F-box-like_dom_sf"/>
</dbReference>
<accession>A0A178WL54</accession>
<dbReference type="Pfam" id="PF00646">
    <property type="entry name" value="F-box"/>
    <property type="match status" value="1"/>
</dbReference>
<dbReference type="InterPro" id="IPR011043">
    <property type="entry name" value="Gal_Oxase/kelch_b-propeller"/>
</dbReference>
<comment type="caution">
    <text evidence="2">The sequence shown here is derived from an EMBL/GenBank/DDBJ whole genome shotgun (WGS) entry which is preliminary data.</text>
</comment>
<dbReference type="NCBIfam" id="TIGR01640">
    <property type="entry name" value="F_box_assoc_1"/>
    <property type="match status" value="1"/>
</dbReference>
<reference evidence="3" key="1">
    <citation type="journal article" date="2016" name="Proc. Natl. Acad. Sci. U.S.A.">
        <title>Chromosome-level assembly of Arabidopsis thaliana Ler reveals the extent of translocation and inversion polymorphisms.</title>
        <authorList>
            <person name="Zapata L."/>
            <person name="Ding J."/>
            <person name="Willing E.M."/>
            <person name="Hartwig B."/>
            <person name="Bezdan D."/>
            <person name="Jiao W.B."/>
            <person name="Patel V."/>
            <person name="Velikkakam James G."/>
            <person name="Koornneef M."/>
            <person name="Ossowski S."/>
            <person name="Schneeberger K."/>
        </authorList>
    </citation>
    <scope>NUCLEOTIDE SEQUENCE [LARGE SCALE GENOMIC DNA]</scope>
    <source>
        <strain evidence="3">cv. Landsberg erecta</strain>
    </source>
</reference>
<dbReference type="InterPro" id="IPR050796">
    <property type="entry name" value="SCF_F-box_component"/>
</dbReference>
<evidence type="ECO:0000259" key="1">
    <source>
        <dbReference type="PROSITE" id="PS50181"/>
    </source>
</evidence>